<feature type="transmembrane region" description="Helical" evidence="1">
    <location>
        <begin position="280"/>
        <end position="302"/>
    </location>
</feature>
<comment type="caution">
    <text evidence="3">The sequence shown here is derived from an EMBL/GenBank/DDBJ whole genome shotgun (WGS) entry which is preliminary data.</text>
</comment>
<feature type="transmembrane region" description="Helical" evidence="1">
    <location>
        <begin position="107"/>
        <end position="124"/>
    </location>
</feature>
<sequence length="394" mass="41581">MQSSTEGRQVVSRPQATSDARISDIDALRGAALLLILLVNIAFFASGYPFHLVHDPAISGSDRLAATMVELLFAMKAYLLFSFLFGYSFTLQLESAARRGVAFKPRFLRRLSGLFLIGALHAVLLFHGDILTTYALLGLALLAVRRITPRTALIAAACIVGVIAFLSGVAAVLGGTLVPDTAAAVEAGAASTAALQGGLGDVIVEHLRSLPAMFGGLAVQGPLAFSAFLVGLAAGKQRLLADVPAHAALLRRIQVVGYPIGLAGATIFAVGGGTRNLTGLMVSVSTAPFLAAAYAATLLHLFQHRRRIADALAPMGRMALSNYLGQSLACVAIFTGVGFGLAGRTSPPQVILVALAIFAVQLAASAWWMHRFRYGPVEWVLRAWTNRERPPMVR</sequence>
<keyword evidence="1" id="KW-0812">Transmembrane</keyword>
<feature type="transmembrane region" description="Helical" evidence="1">
    <location>
        <begin position="255"/>
        <end position="274"/>
    </location>
</feature>
<feature type="transmembrane region" description="Helical" evidence="1">
    <location>
        <begin position="349"/>
        <end position="369"/>
    </location>
</feature>
<dbReference type="EMBL" id="JBHSQS010000006">
    <property type="protein sequence ID" value="MFC5924105.1"/>
    <property type="molecule type" value="Genomic_DNA"/>
</dbReference>
<dbReference type="InterPro" id="IPR052529">
    <property type="entry name" value="Bact_Transport_Assoc"/>
</dbReference>
<organism evidence="3 4">
    <name type="scientific">Micromonospora vulcania</name>
    <dbReference type="NCBI Taxonomy" id="1441873"/>
    <lineage>
        <taxon>Bacteria</taxon>
        <taxon>Bacillati</taxon>
        <taxon>Actinomycetota</taxon>
        <taxon>Actinomycetes</taxon>
        <taxon>Micromonosporales</taxon>
        <taxon>Micromonosporaceae</taxon>
        <taxon>Micromonospora</taxon>
    </lineage>
</organism>
<keyword evidence="1" id="KW-0472">Membrane</keyword>
<feature type="transmembrane region" description="Helical" evidence="1">
    <location>
        <begin position="130"/>
        <end position="147"/>
    </location>
</feature>
<dbReference type="PANTHER" id="PTHR30590:SF2">
    <property type="entry name" value="INNER MEMBRANE PROTEIN"/>
    <property type="match status" value="1"/>
</dbReference>
<feature type="transmembrane region" description="Helical" evidence="1">
    <location>
        <begin position="323"/>
        <end position="343"/>
    </location>
</feature>
<dbReference type="RefSeq" id="WP_377510121.1">
    <property type="nucleotide sequence ID" value="NZ_JBHSQS010000006.1"/>
</dbReference>
<gene>
    <name evidence="3" type="ORF">ACFQGL_12205</name>
</gene>
<feature type="transmembrane region" description="Helical" evidence="1">
    <location>
        <begin position="31"/>
        <end position="52"/>
    </location>
</feature>
<keyword evidence="1" id="KW-1133">Transmembrane helix</keyword>
<reference evidence="4" key="1">
    <citation type="journal article" date="2019" name="Int. J. Syst. Evol. Microbiol.">
        <title>The Global Catalogue of Microorganisms (GCM) 10K type strain sequencing project: providing services to taxonomists for standard genome sequencing and annotation.</title>
        <authorList>
            <consortium name="The Broad Institute Genomics Platform"/>
            <consortium name="The Broad Institute Genome Sequencing Center for Infectious Disease"/>
            <person name="Wu L."/>
            <person name="Ma J."/>
        </authorList>
    </citation>
    <scope>NUCLEOTIDE SEQUENCE [LARGE SCALE GENOMIC DNA]</scope>
    <source>
        <strain evidence="4">CGMCC 4.7144</strain>
    </source>
</reference>
<dbReference type="InterPro" id="IPR007349">
    <property type="entry name" value="DUF418"/>
</dbReference>
<feature type="transmembrane region" description="Helical" evidence="1">
    <location>
        <begin position="212"/>
        <end position="234"/>
    </location>
</feature>
<keyword evidence="4" id="KW-1185">Reference proteome</keyword>
<dbReference type="PANTHER" id="PTHR30590">
    <property type="entry name" value="INNER MEMBRANE PROTEIN"/>
    <property type="match status" value="1"/>
</dbReference>
<accession>A0ABW1H632</accession>
<name>A0ABW1H632_9ACTN</name>
<evidence type="ECO:0000313" key="4">
    <source>
        <dbReference type="Proteomes" id="UP001596226"/>
    </source>
</evidence>
<evidence type="ECO:0000313" key="3">
    <source>
        <dbReference type="EMBL" id="MFC5924105.1"/>
    </source>
</evidence>
<feature type="transmembrane region" description="Helical" evidence="1">
    <location>
        <begin position="64"/>
        <end position="87"/>
    </location>
</feature>
<feature type="domain" description="DUF418" evidence="2">
    <location>
        <begin position="234"/>
        <end position="387"/>
    </location>
</feature>
<protein>
    <submittedName>
        <fullName evidence="3">DUF418 domain-containing protein</fullName>
    </submittedName>
</protein>
<proteinExistence type="predicted"/>
<evidence type="ECO:0000259" key="2">
    <source>
        <dbReference type="Pfam" id="PF04235"/>
    </source>
</evidence>
<dbReference type="Pfam" id="PF04235">
    <property type="entry name" value="DUF418"/>
    <property type="match status" value="1"/>
</dbReference>
<feature type="transmembrane region" description="Helical" evidence="1">
    <location>
        <begin position="154"/>
        <end position="173"/>
    </location>
</feature>
<evidence type="ECO:0000256" key="1">
    <source>
        <dbReference type="SAM" id="Phobius"/>
    </source>
</evidence>
<dbReference type="Proteomes" id="UP001596226">
    <property type="component" value="Unassembled WGS sequence"/>
</dbReference>